<name>A0ABD7TYJ6_9STAP</name>
<keyword evidence="7" id="KW-0812">Transmembrane</keyword>
<feature type="region of interest" description="Disordered" evidence="6">
    <location>
        <begin position="1"/>
        <end position="45"/>
    </location>
</feature>
<dbReference type="Proteomes" id="UP001065705">
    <property type="component" value="Chromosome"/>
</dbReference>
<keyword evidence="5" id="KW-0572">Peptidoglycan-anchor</keyword>
<dbReference type="AlphaFoldDB" id="A0ABD7TYJ6"/>
<dbReference type="EMBL" id="CP094809">
    <property type="protein sequence ID" value="UXU58315.1"/>
    <property type="molecule type" value="Genomic_DNA"/>
</dbReference>
<dbReference type="Pfam" id="PF00746">
    <property type="entry name" value="Gram_pos_anchor"/>
    <property type="match status" value="1"/>
</dbReference>
<keyword evidence="4" id="KW-0732">Signal</keyword>
<keyword evidence="7" id="KW-1133">Transmembrane helix</keyword>
<dbReference type="PROSITE" id="PS50847">
    <property type="entry name" value="GRAM_POS_ANCHORING"/>
    <property type="match status" value="1"/>
</dbReference>
<evidence type="ECO:0000256" key="2">
    <source>
        <dbReference type="ARBA" id="ARBA00022512"/>
    </source>
</evidence>
<evidence type="ECO:0000313" key="10">
    <source>
        <dbReference type="Proteomes" id="UP001065705"/>
    </source>
</evidence>
<evidence type="ECO:0000256" key="7">
    <source>
        <dbReference type="SAM" id="Phobius"/>
    </source>
</evidence>
<keyword evidence="3" id="KW-0964">Secreted</keyword>
<keyword evidence="7" id="KW-0472">Membrane</keyword>
<feature type="domain" description="Gram-positive cocci surface proteins LPxTG" evidence="8">
    <location>
        <begin position="38"/>
        <end position="71"/>
    </location>
</feature>
<gene>
    <name evidence="9" type="ORF">MUA95_00420</name>
</gene>
<evidence type="ECO:0000256" key="4">
    <source>
        <dbReference type="ARBA" id="ARBA00022729"/>
    </source>
</evidence>
<feature type="compositionally biased region" description="Polar residues" evidence="6">
    <location>
        <begin position="1"/>
        <end position="30"/>
    </location>
</feature>
<protein>
    <submittedName>
        <fullName evidence="9">MSCRAMM family adhesin SdrC</fullName>
    </submittedName>
</protein>
<evidence type="ECO:0000313" key="9">
    <source>
        <dbReference type="EMBL" id="UXU58315.1"/>
    </source>
</evidence>
<evidence type="ECO:0000256" key="3">
    <source>
        <dbReference type="ARBA" id="ARBA00022525"/>
    </source>
</evidence>
<comment type="subcellular location">
    <subcellularLocation>
        <location evidence="1">Secreted</location>
        <location evidence="1">Cell wall</location>
        <topology evidence="1">Peptidoglycan-anchor</topology>
    </subcellularLocation>
</comment>
<feature type="transmembrane region" description="Helical" evidence="7">
    <location>
        <begin position="46"/>
        <end position="64"/>
    </location>
</feature>
<evidence type="ECO:0000256" key="6">
    <source>
        <dbReference type="SAM" id="MobiDB-lite"/>
    </source>
</evidence>
<sequence length="71" mass="7327">MTLGSASINGKSYQPTSVSTQVSAKATTKDPSPATKALPETGQEETHAGLIGTLLAGLGAVFVLRRKRKSN</sequence>
<dbReference type="InterPro" id="IPR019931">
    <property type="entry name" value="LPXTG_anchor"/>
</dbReference>
<proteinExistence type="predicted"/>
<evidence type="ECO:0000259" key="8">
    <source>
        <dbReference type="PROSITE" id="PS50847"/>
    </source>
</evidence>
<evidence type="ECO:0000256" key="1">
    <source>
        <dbReference type="ARBA" id="ARBA00004168"/>
    </source>
</evidence>
<keyword evidence="2" id="KW-0134">Cell wall</keyword>
<accession>A0ABD7TYJ6</accession>
<evidence type="ECO:0000256" key="5">
    <source>
        <dbReference type="ARBA" id="ARBA00023088"/>
    </source>
</evidence>
<organism evidence="9 10">
    <name type="scientific">Staphylococcus agnetis</name>
    <dbReference type="NCBI Taxonomy" id="985762"/>
    <lineage>
        <taxon>Bacteria</taxon>
        <taxon>Bacillati</taxon>
        <taxon>Bacillota</taxon>
        <taxon>Bacilli</taxon>
        <taxon>Bacillales</taxon>
        <taxon>Staphylococcaceae</taxon>
        <taxon>Staphylococcus</taxon>
    </lineage>
</organism>
<dbReference type="NCBIfam" id="TIGR01167">
    <property type="entry name" value="LPXTG_anchor"/>
    <property type="match status" value="1"/>
</dbReference>
<reference evidence="9" key="1">
    <citation type="submission" date="2022-03" db="EMBL/GenBank/DDBJ databases">
        <title>Comparative Genomics of East African Camel-Associated Staphylococcaceae spp.: Diversity and Inheritance of Traits Involved in Host-Pathogen Interactions.</title>
        <authorList>
            <person name="Akarsu H."/>
            <person name="Liljander A."/>
            <person name="Younan M."/>
            <person name="Brodard I."/>
            <person name="Glucks I."/>
            <person name="Labroussaa F."/>
            <person name="Overesch G."/>
            <person name="Kuhnert P."/>
            <person name="Perreten V."/>
            <person name="Drexler J.F."/>
            <person name="Corman V.M."/>
            <person name="Falquet L."/>
            <person name="Jores J."/>
        </authorList>
    </citation>
    <scope>NUCLEOTIDE SEQUENCE</scope>
    <source>
        <strain evidence="9">IVB6197</strain>
    </source>
</reference>